<reference evidence="4" key="1">
    <citation type="submission" date="2021-04" db="EMBL/GenBank/DDBJ databases">
        <authorList>
            <consortium name="Wellcome Sanger Institute Data Sharing"/>
        </authorList>
    </citation>
    <scope>NUCLEOTIDE SEQUENCE [LARGE SCALE GENOMIC DNA]</scope>
</reference>
<dbReference type="Proteomes" id="UP000472264">
    <property type="component" value="Chromosome 3"/>
</dbReference>
<sequence length="107" mass="12106">MKTLPVVFLLSLICLLRRSSCAPIAPELMLREGCCPKFSQTRIPYVKVKHVAMTPYHCSQKNMAIVVTSVCNKKFCIDPNLAWAKRLLSEFEKSPNGNFNKSKCDVK</sequence>
<organism evidence="4 5">
    <name type="scientific">Echeneis naucrates</name>
    <name type="common">Live sharksucker</name>
    <dbReference type="NCBI Taxonomy" id="173247"/>
    <lineage>
        <taxon>Eukaryota</taxon>
        <taxon>Metazoa</taxon>
        <taxon>Chordata</taxon>
        <taxon>Craniata</taxon>
        <taxon>Vertebrata</taxon>
        <taxon>Euteleostomi</taxon>
        <taxon>Actinopterygii</taxon>
        <taxon>Neopterygii</taxon>
        <taxon>Teleostei</taxon>
        <taxon>Neoteleostei</taxon>
        <taxon>Acanthomorphata</taxon>
        <taxon>Carangaria</taxon>
        <taxon>Carangiformes</taxon>
        <taxon>Echeneidae</taxon>
        <taxon>Echeneis</taxon>
    </lineage>
</organism>
<dbReference type="Gene3D" id="2.40.50.40">
    <property type="match status" value="1"/>
</dbReference>
<evidence type="ECO:0000256" key="1">
    <source>
        <dbReference type="ARBA" id="ARBA00022514"/>
    </source>
</evidence>
<protein>
    <recommendedName>
        <fullName evidence="3">Chemokine interleukin-8-like domain-containing protein</fullName>
    </recommendedName>
</protein>
<dbReference type="InterPro" id="IPR036048">
    <property type="entry name" value="Interleukin_8-like_sf"/>
</dbReference>
<evidence type="ECO:0000313" key="4">
    <source>
        <dbReference type="Ensembl" id="ENSENLP00000025897.1"/>
    </source>
</evidence>
<feature type="signal peptide" evidence="2">
    <location>
        <begin position="1"/>
        <end position="21"/>
    </location>
</feature>
<reference evidence="4" key="3">
    <citation type="submission" date="2025-09" db="UniProtKB">
        <authorList>
            <consortium name="Ensembl"/>
        </authorList>
    </citation>
    <scope>IDENTIFICATION</scope>
</reference>
<dbReference type="SUPFAM" id="SSF54117">
    <property type="entry name" value="Interleukin 8-like chemokines"/>
    <property type="match status" value="1"/>
</dbReference>
<keyword evidence="2" id="KW-0732">Signal</keyword>
<dbReference type="GO" id="GO:0008009">
    <property type="term" value="F:chemokine activity"/>
    <property type="evidence" value="ECO:0007669"/>
    <property type="project" value="InterPro"/>
</dbReference>
<dbReference type="GO" id="GO:0006955">
    <property type="term" value="P:immune response"/>
    <property type="evidence" value="ECO:0007669"/>
    <property type="project" value="InterPro"/>
</dbReference>
<dbReference type="InParanoid" id="A0A665V3L1"/>
<keyword evidence="1" id="KW-0202">Cytokine</keyword>
<dbReference type="SMART" id="SM00199">
    <property type="entry name" value="SCY"/>
    <property type="match status" value="1"/>
</dbReference>
<reference evidence="4" key="2">
    <citation type="submission" date="2025-08" db="UniProtKB">
        <authorList>
            <consortium name="Ensembl"/>
        </authorList>
    </citation>
    <scope>IDENTIFICATION</scope>
</reference>
<dbReference type="OMA" id="NKKFCID"/>
<evidence type="ECO:0000256" key="2">
    <source>
        <dbReference type="SAM" id="SignalP"/>
    </source>
</evidence>
<accession>A0A665V3L1</accession>
<feature type="chain" id="PRO_5025561024" description="Chemokine interleukin-8-like domain-containing protein" evidence="2">
    <location>
        <begin position="22"/>
        <end position="107"/>
    </location>
</feature>
<name>A0A665V3L1_ECHNA</name>
<dbReference type="Ensembl" id="ENSENLT00000026715.1">
    <property type="protein sequence ID" value="ENSENLP00000025897.1"/>
    <property type="gene ID" value="ENSENLG00000011682.1"/>
</dbReference>
<dbReference type="GO" id="GO:0005615">
    <property type="term" value="C:extracellular space"/>
    <property type="evidence" value="ECO:0007669"/>
    <property type="project" value="UniProtKB-KW"/>
</dbReference>
<evidence type="ECO:0000313" key="5">
    <source>
        <dbReference type="Proteomes" id="UP000472264"/>
    </source>
</evidence>
<evidence type="ECO:0000259" key="3">
    <source>
        <dbReference type="SMART" id="SM00199"/>
    </source>
</evidence>
<keyword evidence="5" id="KW-1185">Reference proteome</keyword>
<dbReference type="FunCoup" id="A0A665V3L1">
    <property type="interactions" value="105"/>
</dbReference>
<dbReference type="Pfam" id="PF00048">
    <property type="entry name" value="IL8"/>
    <property type="match status" value="1"/>
</dbReference>
<dbReference type="AlphaFoldDB" id="A0A665V3L1"/>
<proteinExistence type="predicted"/>
<dbReference type="InterPro" id="IPR001811">
    <property type="entry name" value="Chemokine_IL8-like_dom"/>
</dbReference>
<feature type="domain" description="Chemokine interleukin-8-like" evidence="3">
    <location>
        <begin position="31"/>
        <end position="91"/>
    </location>
</feature>